<dbReference type="Pfam" id="PF14804">
    <property type="entry name" value="Jag_N"/>
    <property type="match status" value="1"/>
</dbReference>
<name>A0A1W1E798_9ZZZZ</name>
<sequence length="277" mass="31406">MTKVEAPTLEKAYELAAAKLSCSVTELQYEVIQYPSKGIMGLFSKQAIIVATRVNSSANKTIEPDILQPIEEVVAKEIVTTLQEEEAPTSTPATEEKAQTHSSDSVVEGFFESDNRTEEPYIDRELSQSIEESLQHLFEVSCFDIDVVEVDVIDNTAFIFIDGEDAALLIGKEGYRYNALSYMLFNWLFSKYQLYIKLEIAEFLTSQQEMIRNYIQPVIENVEKYGKAKTRFLDGILVQIALEQLREVFPDKYVAIKTGKSGKKFIVINDFHTKSHA</sequence>
<dbReference type="EMBL" id="FPIB01000003">
    <property type="protein sequence ID" value="SFV89825.1"/>
    <property type="molecule type" value="Genomic_DNA"/>
</dbReference>
<proteinExistence type="predicted"/>
<dbReference type="InterPro" id="IPR032782">
    <property type="entry name" value="KhpB_N"/>
</dbReference>
<dbReference type="Gene3D" id="3.30.300.20">
    <property type="match status" value="1"/>
</dbReference>
<dbReference type="InterPro" id="IPR039247">
    <property type="entry name" value="KhpB"/>
</dbReference>
<protein>
    <submittedName>
        <fullName evidence="3">RNA-binding protein Jag</fullName>
    </submittedName>
</protein>
<gene>
    <name evidence="3" type="ORF">MNB_SV-4-1008</name>
</gene>
<dbReference type="InterPro" id="IPR015946">
    <property type="entry name" value="KH_dom-like_a/b"/>
</dbReference>
<organism evidence="3">
    <name type="scientific">hydrothermal vent metagenome</name>
    <dbReference type="NCBI Taxonomy" id="652676"/>
    <lineage>
        <taxon>unclassified sequences</taxon>
        <taxon>metagenomes</taxon>
        <taxon>ecological metagenomes</taxon>
    </lineage>
</organism>
<dbReference type="GO" id="GO:0003723">
    <property type="term" value="F:RNA binding"/>
    <property type="evidence" value="ECO:0007669"/>
    <property type="project" value="InterPro"/>
</dbReference>
<accession>A0A1W1E798</accession>
<evidence type="ECO:0000313" key="3">
    <source>
        <dbReference type="EMBL" id="SFV89825.1"/>
    </source>
</evidence>
<dbReference type="InterPro" id="IPR040977">
    <property type="entry name" value="HP1451_C"/>
</dbReference>
<dbReference type="SMART" id="SM01245">
    <property type="entry name" value="Jag_N"/>
    <property type="match status" value="1"/>
</dbReference>
<dbReference type="PANTHER" id="PTHR35800">
    <property type="entry name" value="PROTEIN JAG"/>
    <property type="match status" value="1"/>
</dbReference>
<dbReference type="AlphaFoldDB" id="A0A1W1E798"/>
<feature type="domain" description="RNA-binding protein KhpB N-terminal" evidence="2">
    <location>
        <begin position="3"/>
        <end position="54"/>
    </location>
</feature>
<reference evidence="3" key="1">
    <citation type="submission" date="2016-10" db="EMBL/GenBank/DDBJ databases">
        <authorList>
            <person name="de Groot N.N."/>
        </authorList>
    </citation>
    <scope>NUCLEOTIDE SEQUENCE</scope>
</reference>
<evidence type="ECO:0000256" key="1">
    <source>
        <dbReference type="SAM" id="MobiDB-lite"/>
    </source>
</evidence>
<feature type="region of interest" description="Disordered" evidence="1">
    <location>
        <begin position="81"/>
        <end position="101"/>
    </location>
</feature>
<dbReference type="Gene3D" id="3.30.30.80">
    <property type="entry name" value="probable RNA-binding protein from clostridium symbiosum atcc 14940"/>
    <property type="match status" value="1"/>
</dbReference>
<evidence type="ECO:0000259" key="2">
    <source>
        <dbReference type="SMART" id="SM01245"/>
    </source>
</evidence>
<dbReference type="PANTHER" id="PTHR35800:SF1">
    <property type="entry name" value="RNA-BINDING PROTEIN KHPB"/>
    <property type="match status" value="1"/>
</dbReference>
<dbReference type="Pfam" id="PF18472">
    <property type="entry name" value="HP1451_C"/>
    <property type="match status" value="1"/>
</dbReference>
<dbReference type="Gene3D" id="3.30.1370.180">
    <property type="match status" value="1"/>
</dbReference>
<dbReference type="InterPro" id="IPR038247">
    <property type="entry name" value="Jag_N_dom_sf"/>
</dbReference>